<organism evidence="1 2">
    <name type="scientific">Jatrophihabitans lederbergiae</name>
    <dbReference type="NCBI Taxonomy" id="3075547"/>
    <lineage>
        <taxon>Bacteria</taxon>
        <taxon>Bacillati</taxon>
        <taxon>Actinomycetota</taxon>
        <taxon>Actinomycetes</taxon>
        <taxon>Jatrophihabitantales</taxon>
        <taxon>Jatrophihabitantaceae</taxon>
        <taxon>Jatrophihabitans</taxon>
    </lineage>
</organism>
<evidence type="ECO:0000313" key="2">
    <source>
        <dbReference type="Proteomes" id="UP001183176"/>
    </source>
</evidence>
<comment type="caution">
    <text evidence="1">The sequence shown here is derived from an EMBL/GenBank/DDBJ whole genome shotgun (WGS) entry which is preliminary data.</text>
</comment>
<evidence type="ECO:0008006" key="3">
    <source>
        <dbReference type="Google" id="ProtNLM"/>
    </source>
</evidence>
<proteinExistence type="predicted"/>
<dbReference type="Proteomes" id="UP001183176">
    <property type="component" value="Unassembled WGS sequence"/>
</dbReference>
<gene>
    <name evidence="1" type="ORF">RM423_23915</name>
</gene>
<dbReference type="EMBL" id="JAVREH010000101">
    <property type="protein sequence ID" value="MDT0264410.1"/>
    <property type="molecule type" value="Genomic_DNA"/>
</dbReference>
<name>A0ABU2JHF5_9ACTN</name>
<evidence type="ECO:0000313" key="1">
    <source>
        <dbReference type="EMBL" id="MDT0264410.1"/>
    </source>
</evidence>
<reference evidence="2" key="1">
    <citation type="submission" date="2023-07" db="EMBL/GenBank/DDBJ databases">
        <title>30 novel species of actinomycetes from the DSMZ collection.</title>
        <authorList>
            <person name="Nouioui I."/>
        </authorList>
    </citation>
    <scope>NUCLEOTIDE SEQUENCE [LARGE SCALE GENOMIC DNA]</scope>
    <source>
        <strain evidence="2">DSM 44399</strain>
    </source>
</reference>
<keyword evidence="2" id="KW-1185">Reference proteome</keyword>
<sequence>MNALVNVIQQHHEEMPMRIMTCRQLGGPCDLRLSGETAEDVIKAQDRHLREAVGGGDPAHEPAHEEMKGRWRHPARSMGWYRKTKKAFADLPEA</sequence>
<accession>A0ABU2JHF5</accession>
<protein>
    <recommendedName>
        <fullName evidence="3">DUF1059 domain-containing protein</fullName>
    </recommendedName>
</protein>